<evidence type="ECO:0000313" key="1">
    <source>
        <dbReference type="EMBL" id="QIZ74725.1"/>
    </source>
</evidence>
<keyword evidence="1" id="KW-0934">Plastid</keyword>
<protein>
    <submittedName>
        <fullName evidence="1">Conserved hypothetical plastid protein</fullName>
    </submittedName>
</protein>
<keyword evidence="1" id="KW-0150">Chloroplast</keyword>
<dbReference type="AlphaFoldDB" id="A0A6H1U7T6"/>
<geneLocation type="chloroplast" evidence="1"/>
<organism evidence="1">
    <name type="scientific">Caulacanthus okamurae</name>
    <dbReference type="NCBI Taxonomy" id="152008"/>
    <lineage>
        <taxon>Eukaryota</taxon>
        <taxon>Rhodophyta</taxon>
        <taxon>Florideophyceae</taxon>
        <taxon>Rhodymeniophycidae</taxon>
        <taxon>Gigartinales</taxon>
        <taxon>Caulacanthaceae</taxon>
        <taxon>Caulacanthus</taxon>
    </lineage>
</organism>
<accession>A0A6H1U7T6</accession>
<dbReference type="EMBL" id="MT193838">
    <property type="protein sequence ID" value="QIZ74725.1"/>
    <property type="molecule type" value="Genomic_DNA"/>
</dbReference>
<proteinExistence type="predicted"/>
<reference evidence="1" key="1">
    <citation type="submission" date="2020-03" db="EMBL/GenBank/DDBJ databases">
        <title>Complete organellar genome analysis of the invasive marine red alga Caulacanthus okamurae (Caulacanthaceae, Rhodophyta) from Moss Landing, California, USA.</title>
        <authorList>
            <person name="Hughey J.R."/>
        </authorList>
    </citation>
    <scope>NUCLEOTIDE SEQUENCE</scope>
</reference>
<sequence length="56" mass="6437">MEYINNLSTANNDKTNELSLETPIGWSSLCFDQTIDYYIECNSTNSIDIKNIENNE</sequence>
<name>A0A6H1U7T6_9FLOR</name>
<dbReference type="GeneID" id="54615724"/>
<dbReference type="RefSeq" id="YP_009774108.1">
    <property type="nucleotide sequence ID" value="NC_047434.1"/>
</dbReference>
<gene>
    <name evidence="1" type="primary">ORF57</name>
</gene>